<dbReference type="InterPro" id="IPR015943">
    <property type="entry name" value="WD40/YVTN_repeat-like_dom_sf"/>
</dbReference>
<gene>
    <name evidence="1" type="ORF">QBA35_42285</name>
</gene>
<dbReference type="InterPro" id="IPR011044">
    <property type="entry name" value="Quino_amine_DH_bsu"/>
</dbReference>
<dbReference type="RefSeq" id="WP_334662080.1">
    <property type="nucleotide sequence ID" value="NZ_JARULZ010000003.1"/>
</dbReference>
<evidence type="ECO:0000313" key="1">
    <source>
        <dbReference type="EMBL" id="MEH0639753.1"/>
    </source>
</evidence>
<comment type="caution">
    <text evidence="1">The sequence shown here is derived from an EMBL/GenBank/DDBJ whole genome shotgun (WGS) entry which is preliminary data.</text>
</comment>
<proteinExistence type="predicted"/>
<dbReference type="EMBL" id="JARULZ010000003">
    <property type="protein sequence ID" value="MEH0639753.1"/>
    <property type="molecule type" value="Genomic_DNA"/>
</dbReference>
<protein>
    <submittedName>
        <fullName evidence="1">Uncharacterized protein</fullName>
    </submittedName>
</protein>
<name>A0ABU8B2P2_9ACTN</name>
<sequence length="301" mass="33236">MIIDRAGNRLWIGPEQAKHPLATVDLASGEVLPDPEYARWEPMGVSRDGTLLALTRPCVFRGTNKSELVVLDVRSRQVRLNTRNHLVYGVVFSAKGTHALIESYGSKPCLYRLDGPERVARAAKDFRLFCGDTDPLRDRFTGWAEKLNGRVYQTDLVTGDLEEVRLALRSPIRQLRYSPDGARVFTAGMDDVVTCFDRSWEVVWRRDFTQLTDGPSGVWSSMSGLLVFPGRLGVVAGGTAANNWGAEYLLDAATGELVRQVEGRQGRGRPKVGFGDSSVVLFTGRVLDLATGEVGPRLWPS</sequence>
<reference evidence="1" key="1">
    <citation type="submission" date="2023-04" db="EMBL/GenBank/DDBJ databases">
        <title>Genomic diversity of scab-causing Streptomyces spp. in the province of Quebec, Canada.</title>
        <authorList>
            <person name="Biessy A."/>
            <person name="Cadieux M."/>
            <person name="Ciotola M."/>
            <person name="Filion M."/>
        </authorList>
    </citation>
    <scope>NUCLEOTIDE SEQUENCE</scope>
    <source>
        <strain evidence="1">B21-115</strain>
    </source>
</reference>
<dbReference type="Proteomes" id="UP001310290">
    <property type="component" value="Unassembled WGS sequence"/>
</dbReference>
<keyword evidence="2" id="KW-1185">Reference proteome</keyword>
<evidence type="ECO:0000313" key="2">
    <source>
        <dbReference type="Proteomes" id="UP001310290"/>
    </source>
</evidence>
<dbReference type="Gene3D" id="2.130.10.10">
    <property type="entry name" value="YVTN repeat-like/Quinoprotein amine dehydrogenase"/>
    <property type="match status" value="1"/>
</dbReference>
<organism evidence="1 2">
    <name type="scientific">Streptomyces bottropensis</name>
    <dbReference type="NCBI Taxonomy" id="42235"/>
    <lineage>
        <taxon>Bacteria</taxon>
        <taxon>Bacillati</taxon>
        <taxon>Actinomycetota</taxon>
        <taxon>Actinomycetes</taxon>
        <taxon>Kitasatosporales</taxon>
        <taxon>Streptomycetaceae</taxon>
        <taxon>Streptomyces</taxon>
    </lineage>
</organism>
<accession>A0ABU8B2P2</accession>
<dbReference type="SUPFAM" id="SSF50969">
    <property type="entry name" value="YVTN repeat-like/Quinoprotein amine dehydrogenase"/>
    <property type="match status" value="1"/>
</dbReference>